<comment type="caution">
    <text evidence="1">The sequence shown here is derived from an EMBL/GenBank/DDBJ whole genome shotgun (WGS) entry which is preliminary data.</text>
</comment>
<evidence type="ECO:0000313" key="2">
    <source>
        <dbReference type="Proteomes" id="UP000801492"/>
    </source>
</evidence>
<dbReference type="EMBL" id="VTPC01054323">
    <property type="protein sequence ID" value="KAF2890348.1"/>
    <property type="molecule type" value="Genomic_DNA"/>
</dbReference>
<dbReference type="OrthoDB" id="6496131at2759"/>
<dbReference type="PANTHER" id="PTHR33198:SF19">
    <property type="entry name" value="CCHC-TYPE DOMAIN-CONTAINING PROTEIN"/>
    <property type="match status" value="1"/>
</dbReference>
<accession>A0A8K0CMV9</accession>
<gene>
    <name evidence="1" type="ORF">ILUMI_15825</name>
</gene>
<reference evidence="1" key="1">
    <citation type="submission" date="2019-08" db="EMBL/GenBank/DDBJ databases">
        <title>The genome of the North American firefly Photinus pyralis.</title>
        <authorList>
            <consortium name="Photinus pyralis genome working group"/>
            <person name="Fallon T.R."/>
            <person name="Sander Lower S.E."/>
            <person name="Weng J.-K."/>
        </authorList>
    </citation>
    <scope>NUCLEOTIDE SEQUENCE</scope>
    <source>
        <strain evidence="1">TRF0915ILg1</strain>
        <tissue evidence="1">Whole body</tissue>
    </source>
</reference>
<name>A0A8K0CMV9_IGNLU</name>
<sequence>MYSVLLATVGPELVSVLQDLCSPVDVDEKTYQELTDILVNHFKPARLIIDGRFKFNTIVQQEKSISEFVVALKHLAKTCNFGTFLKDVLRDRLVCGIKNSHIQQRLLAAESDFDETLKKALMLEEASKNANLFSASEPTLVNKQAKMHLNRTIIIRIRIKPFNVQYILKWDIASRSMCPKNPKKNNNESDIYMVTEGVQELSRYNVHQVSLNQVNSPIQLTVSVNRKEALFDLDTGCGFTLLSEEVHEACVKTSSWIKTSL</sequence>
<proteinExistence type="predicted"/>
<organism evidence="1 2">
    <name type="scientific">Ignelater luminosus</name>
    <name type="common">Cucubano</name>
    <name type="synonym">Pyrophorus luminosus</name>
    <dbReference type="NCBI Taxonomy" id="2038154"/>
    <lineage>
        <taxon>Eukaryota</taxon>
        <taxon>Metazoa</taxon>
        <taxon>Ecdysozoa</taxon>
        <taxon>Arthropoda</taxon>
        <taxon>Hexapoda</taxon>
        <taxon>Insecta</taxon>
        <taxon>Pterygota</taxon>
        <taxon>Neoptera</taxon>
        <taxon>Endopterygota</taxon>
        <taxon>Coleoptera</taxon>
        <taxon>Polyphaga</taxon>
        <taxon>Elateriformia</taxon>
        <taxon>Elateroidea</taxon>
        <taxon>Elateridae</taxon>
        <taxon>Agrypninae</taxon>
        <taxon>Pyrophorini</taxon>
        <taxon>Ignelater</taxon>
    </lineage>
</organism>
<dbReference type="Proteomes" id="UP000801492">
    <property type="component" value="Unassembled WGS sequence"/>
</dbReference>
<keyword evidence="2" id="KW-1185">Reference proteome</keyword>
<evidence type="ECO:0000313" key="1">
    <source>
        <dbReference type="EMBL" id="KAF2890348.1"/>
    </source>
</evidence>
<protein>
    <submittedName>
        <fullName evidence="1">Uncharacterized protein</fullName>
    </submittedName>
</protein>
<dbReference type="AlphaFoldDB" id="A0A8K0CMV9"/>
<dbReference type="PANTHER" id="PTHR33198">
    <property type="entry name" value="ANK_REP_REGION DOMAIN-CONTAINING PROTEIN-RELATED"/>
    <property type="match status" value="1"/>
</dbReference>